<sequence length="103" mass="10418">MKPPPPGSSDPAETAQAAAASGRPARDGARSAGKWLMLLALGVLLAGLVAYQLILGDGLDNYGTVFFPLALVVACIAVPLALIGAAMWLAGVARAQRAGKPRP</sequence>
<dbReference type="KEGG" id="lez:GLE_1484"/>
<evidence type="ECO:0000313" key="2">
    <source>
        <dbReference type="Proteomes" id="UP000061569"/>
    </source>
</evidence>
<name>A0A0S2DE67_LYSEN</name>
<dbReference type="Proteomes" id="UP000061569">
    <property type="component" value="Chromosome"/>
</dbReference>
<dbReference type="PATRIC" id="fig|69.6.peg.1465"/>
<dbReference type="OrthoDB" id="9957415at2"/>
<gene>
    <name evidence="1" type="ORF">GLE_1484</name>
</gene>
<dbReference type="STRING" id="69.GLE_1484"/>
<organism evidence="1 2">
    <name type="scientific">Lysobacter enzymogenes</name>
    <dbReference type="NCBI Taxonomy" id="69"/>
    <lineage>
        <taxon>Bacteria</taxon>
        <taxon>Pseudomonadati</taxon>
        <taxon>Pseudomonadota</taxon>
        <taxon>Gammaproteobacteria</taxon>
        <taxon>Lysobacterales</taxon>
        <taxon>Lysobacteraceae</taxon>
        <taxon>Lysobacter</taxon>
    </lineage>
</organism>
<reference evidence="1 2" key="1">
    <citation type="submission" date="2015-11" db="EMBL/GenBank/DDBJ databases">
        <title>Genome sequences of Lysobacter enzymogenes strain C3 and Lysobacter antibioticus ATCC 29479.</title>
        <authorList>
            <person name="Kobayashi D.Y."/>
        </authorList>
    </citation>
    <scope>NUCLEOTIDE SEQUENCE [LARGE SCALE GENOMIC DNA]</scope>
    <source>
        <strain evidence="1 2">C3</strain>
    </source>
</reference>
<evidence type="ECO:0000313" key="1">
    <source>
        <dbReference type="EMBL" id="ALN56841.1"/>
    </source>
</evidence>
<proteinExistence type="predicted"/>
<protein>
    <submittedName>
        <fullName evidence="1">Uncharacterized protein</fullName>
    </submittedName>
</protein>
<dbReference type="AlphaFoldDB" id="A0A0S2DE67"/>
<dbReference type="RefSeq" id="WP_057946813.1">
    <property type="nucleotide sequence ID" value="NZ_CP067396.1"/>
</dbReference>
<accession>A0A0S2DE67</accession>
<dbReference type="EMBL" id="CP013140">
    <property type="protein sequence ID" value="ALN56841.1"/>
    <property type="molecule type" value="Genomic_DNA"/>
</dbReference>